<evidence type="ECO:0000256" key="6">
    <source>
        <dbReference type="SAM" id="SignalP"/>
    </source>
</evidence>
<dbReference type="RefSeq" id="WP_090650588.1">
    <property type="nucleotide sequence ID" value="NZ_CBCRYE010000002.1"/>
</dbReference>
<dbReference type="Proteomes" id="UP000199150">
    <property type="component" value="Unassembled WGS sequence"/>
</dbReference>
<keyword evidence="6" id="KW-0732">Signal</keyword>
<evidence type="ECO:0000256" key="5">
    <source>
        <dbReference type="SAM" id="MobiDB-lite"/>
    </source>
</evidence>
<comment type="similarity">
    <text evidence="2">Belongs to the rickettsiale 17 kDa surface antigen family.</text>
</comment>
<dbReference type="OrthoDB" id="7173516at2"/>
<organism evidence="8 9">
    <name type="scientific">Asticcacaulis taihuensis</name>
    <dbReference type="NCBI Taxonomy" id="260084"/>
    <lineage>
        <taxon>Bacteria</taxon>
        <taxon>Pseudomonadati</taxon>
        <taxon>Pseudomonadota</taxon>
        <taxon>Alphaproteobacteria</taxon>
        <taxon>Caulobacterales</taxon>
        <taxon>Caulobacteraceae</taxon>
        <taxon>Asticcacaulis</taxon>
    </lineage>
</organism>
<name>A0A1G4TFA3_9CAUL</name>
<evidence type="ECO:0000256" key="1">
    <source>
        <dbReference type="ARBA" id="ARBA00004459"/>
    </source>
</evidence>
<protein>
    <recommendedName>
        <fullName evidence="3">17 kDa surface antigen</fullName>
    </recommendedName>
</protein>
<feature type="domain" description="Glycine zipper 2TM" evidence="7">
    <location>
        <begin position="52"/>
        <end position="91"/>
    </location>
</feature>
<dbReference type="EMBL" id="FMTS01000008">
    <property type="protein sequence ID" value="SCW80113.1"/>
    <property type="molecule type" value="Genomic_DNA"/>
</dbReference>
<dbReference type="Pfam" id="PF05433">
    <property type="entry name" value="Rick_17kDa_Anti"/>
    <property type="match status" value="1"/>
</dbReference>
<keyword evidence="4" id="KW-0449">Lipoprotein</keyword>
<feature type="compositionally biased region" description="Polar residues" evidence="5">
    <location>
        <begin position="157"/>
        <end position="175"/>
    </location>
</feature>
<feature type="compositionally biased region" description="Low complexity" evidence="5">
    <location>
        <begin position="248"/>
        <end position="260"/>
    </location>
</feature>
<comment type="subcellular location">
    <subcellularLocation>
        <location evidence="1">Cell outer membrane</location>
        <topology evidence="1">Lipid-anchor</topology>
    </subcellularLocation>
</comment>
<accession>A0A1G4TFA3</accession>
<evidence type="ECO:0000256" key="4">
    <source>
        <dbReference type="ARBA" id="ARBA00023288"/>
    </source>
</evidence>
<dbReference type="InterPro" id="IPR008816">
    <property type="entry name" value="Gly_zipper_2TM_dom"/>
</dbReference>
<feature type="region of interest" description="Disordered" evidence="5">
    <location>
        <begin position="239"/>
        <end position="260"/>
    </location>
</feature>
<sequence>MTQHKTYLAPSLAVLGLMAATLATPFAAHAQYDTRSYDGYCYAKKDNAGTNGAVIGAVVGGLAGSQVSKHERGLGTVGGAVLGGVIGNQVGKSSVKCYNGAYYAYRQGQYYSPPPAPDGYQVLYFRDRPQSGYYDNVYYDPPSNRYSQSDDRGYNTVPYSDNSDYQTRPYDNNGSDRPYVDDRYNSGSQYGSSRPYNADEGWRDDQGQWHYGRPRAVGWQDDDGRWHIGQVVAYGWRDRDGGWHEESSSYSSSSYSSSGY</sequence>
<evidence type="ECO:0000313" key="9">
    <source>
        <dbReference type="Proteomes" id="UP000199150"/>
    </source>
</evidence>
<dbReference type="GO" id="GO:0009279">
    <property type="term" value="C:cell outer membrane"/>
    <property type="evidence" value="ECO:0007669"/>
    <property type="project" value="UniProtKB-SubCell"/>
</dbReference>
<feature type="signal peptide" evidence="6">
    <location>
        <begin position="1"/>
        <end position="30"/>
    </location>
</feature>
<reference evidence="9" key="1">
    <citation type="submission" date="2016-10" db="EMBL/GenBank/DDBJ databases">
        <authorList>
            <person name="Varghese N."/>
            <person name="Submissions S."/>
        </authorList>
    </citation>
    <scope>NUCLEOTIDE SEQUENCE [LARGE SCALE GENOMIC DNA]</scope>
    <source>
        <strain evidence="9">CGMCC 1.3431</strain>
    </source>
</reference>
<feature type="chain" id="PRO_5011729106" description="17 kDa surface antigen" evidence="6">
    <location>
        <begin position="31"/>
        <end position="260"/>
    </location>
</feature>
<dbReference type="STRING" id="260084.SAMN02927928_3495"/>
<gene>
    <name evidence="8" type="ORF">SAMN02927928_3495</name>
</gene>
<evidence type="ECO:0000259" key="7">
    <source>
        <dbReference type="Pfam" id="PF05433"/>
    </source>
</evidence>
<keyword evidence="9" id="KW-1185">Reference proteome</keyword>
<dbReference type="AlphaFoldDB" id="A0A1G4TFA3"/>
<feature type="compositionally biased region" description="Polar residues" evidence="5">
    <location>
        <begin position="185"/>
        <end position="195"/>
    </location>
</feature>
<evidence type="ECO:0000256" key="3">
    <source>
        <dbReference type="ARBA" id="ARBA00015281"/>
    </source>
</evidence>
<evidence type="ECO:0000256" key="2">
    <source>
        <dbReference type="ARBA" id="ARBA00008681"/>
    </source>
</evidence>
<feature type="region of interest" description="Disordered" evidence="5">
    <location>
        <begin position="135"/>
        <end position="201"/>
    </location>
</feature>
<proteinExistence type="inferred from homology"/>
<evidence type="ECO:0000313" key="8">
    <source>
        <dbReference type="EMBL" id="SCW80113.1"/>
    </source>
</evidence>